<organism evidence="2">
    <name type="scientific">bioreactor metagenome</name>
    <dbReference type="NCBI Taxonomy" id="1076179"/>
    <lineage>
        <taxon>unclassified sequences</taxon>
        <taxon>metagenomes</taxon>
        <taxon>ecological metagenomes</taxon>
    </lineage>
</organism>
<keyword evidence="1" id="KW-1133">Transmembrane helix</keyword>
<accession>A0A645E0V0</accession>
<keyword evidence="1" id="KW-0812">Transmembrane</keyword>
<gene>
    <name evidence="2" type="ORF">SDC9_142451</name>
</gene>
<reference evidence="2" key="1">
    <citation type="submission" date="2019-08" db="EMBL/GenBank/DDBJ databases">
        <authorList>
            <person name="Kucharzyk K."/>
            <person name="Murdoch R.W."/>
            <person name="Higgins S."/>
            <person name="Loffler F."/>
        </authorList>
    </citation>
    <scope>NUCLEOTIDE SEQUENCE</scope>
</reference>
<name>A0A645E0V0_9ZZZZ</name>
<feature type="transmembrane region" description="Helical" evidence="1">
    <location>
        <begin position="31"/>
        <end position="49"/>
    </location>
</feature>
<dbReference type="AlphaFoldDB" id="A0A645E0V0"/>
<comment type="caution">
    <text evidence="2">The sequence shown here is derived from an EMBL/GenBank/DDBJ whole genome shotgun (WGS) entry which is preliminary data.</text>
</comment>
<proteinExistence type="predicted"/>
<sequence length="72" mass="8184">MLTAIILFLFLTVIIYDYKTALKQAEKGIKRIYTVIMLISFLILILHNLKIPIPSPNILIIKAIDALFNVKG</sequence>
<protein>
    <submittedName>
        <fullName evidence="2">Uncharacterized protein</fullName>
    </submittedName>
</protein>
<dbReference type="EMBL" id="VSSQ01041813">
    <property type="protein sequence ID" value="MPM95297.1"/>
    <property type="molecule type" value="Genomic_DNA"/>
</dbReference>
<evidence type="ECO:0000313" key="2">
    <source>
        <dbReference type="EMBL" id="MPM95297.1"/>
    </source>
</evidence>
<evidence type="ECO:0000256" key="1">
    <source>
        <dbReference type="SAM" id="Phobius"/>
    </source>
</evidence>
<keyword evidence="1" id="KW-0472">Membrane</keyword>